<feature type="domain" description="VOC" evidence="2">
    <location>
        <begin position="2"/>
        <end position="122"/>
    </location>
</feature>
<dbReference type="Gene3D" id="3.10.180.10">
    <property type="entry name" value="2,3-Dihydroxybiphenyl 1,2-Dioxygenase, domain 1"/>
    <property type="match status" value="1"/>
</dbReference>
<dbReference type="PANTHER" id="PTHR43048">
    <property type="entry name" value="METHYLMALONYL-COA EPIMERASE"/>
    <property type="match status" value="1"/>
</dbReference>
<gene>
    <name evidence="3" type="ORF">F4Y42_05830</name>
</gene>
<dbReference type="EMBL" id="VXRG01000050">
    <property type="protein sequence ID" value="MXY92954.1"/>
    <property type="molecule type" value="Genomic_DNA"/>
</dbReference>
<dbReference type="GO" id="GO:0046872">
    <property type="term" value="F:metal ion binding"/>
    <property type="evidence" value="ECO:0007669"/>
    <property type="project" value="UniProtKB-KW"/>
</dbReference>
<accession>A0A6B0YPF1</accession>
<dbReference type="GO" id="GO:0004493">
    <property type="term" value="F:methylmalonyl-CoA epimerase activity"/>
    <property type="evidence" value="ECO:0007669"/>
    <property type="project" value="TreeGrafter"/>
</dbReference>
<dbReference type="AlphaFoldDB" id="A0A6B0YPF1"/>
<name>A0A6B0YPF1_9CHLR</name>
<dbReference type="InterPro" id="IPR004360">
    <property type="entry name" value="Glyas_Fos-R_dOase_dom"/>
</dbReference>
<protein>
    <submittedName>
        <fullName evidence="3">VOC family protein</fullName>
    </submittedName>
</protein>
<dbReference type="GO" id="GO:0046491">
    <property type="term" value="P:L-methylmalonyl-CoA metabolic process"/>
    <property type="evidence" value="ECO:0007669"/>
    <property type="project" value="TreeGrafter"/>
</dbReference>
<proteinExistence type="predicted"/>
<evidence type="ECO:0000259" key="2">
    <source>
        <dbReference type="PROSITE" id="PS51819"/>
    </source>
</evidence>
<comment type="caution">
    <text evidence="3">The sequence shown here is derived from an EMBL/GenBank/DDBJ whole genome shotgun (WGS) entry which is preliminary data.</text>
</comment>
<dbReference type="InterPro" id="IPR037523">
    <property type="entry name" value="VOC_core"/>
</dbReference>
<reference evidence="3" key="1">
    <citation type="submission" date="2019-09" db="EMBL/GenBank/DDBJ databases">
        <title>Characterisation of the sponge microbiome using genome-centric metagenomics.</title>
        <authorList>
            <person name="Engelberts J.P."/>
            <person name="Robbins S.J."/>
            <person name="De Goeij J.M."/>
            <person name="Aranda M."/>
            <person name="Bell S.C."/>
            <person name="Webster N.S."/>
        </authorList>
    </citation>
    <scope>NUCLEOTIDE SEQUENCE</scope>
    <source>
        <strain evidence="3">SB0664_bin_27</strain>
    </source>
</reference>
<dbReference type="InterPro" id="IPR029068">
    <property type="entry name" value="Glyas_Bleomycin-R_OHBP_Dase"/>
</dbReference>
<dbReference type="PANTHER" id="PTHR43048:SF3">
    <property type="entry name" value="METHYLMALONYL-COA EPIMERASE, MITOCHONDRIAL"/>
    <property type="match status" value="1"/>
</dbReference>
<organism evidence="3">
    <name type="scientific">Caldilineaceae bacterium SB0664_bin_27</name>
    <dbReference type="NCBI Taxonomy" id="2605260"/>
    <lineage>
        <taxon>Bacteria</taxon>
        <taxon>Bacillati</taxon>
        <taxon>Chloroflexota</taxon>
        <taxon>Caldilineae</taxon>
        <taxon>Caldilineales</taxon>
        <taxon>Caldilineaceae</taxon>
    </lineage>
</organism>
<dbReference type="SUPFAM" id="SSF54593">
    <property type="entry name" value="Glyoxalase/Bleomycin resistance protein/Dihydroxybiphenyl dioxygenase"/>
    <property type="match status" value="1"/>
</dbReference>
<dbReference type="Pfam" id="PF00903">
    <property type="entry name" value="Glyoxalase"/>
    <property type="match status" value="1"/>
</dbReference>
<sequence length="127" mass="14648">MNLEHVAINVPNVREQAQWWREHLGLEIVSAGDVPPYMNFVYDNNGSMVELYSNEEMEHLDFAQINPFNLHFAFSVDDMESERERLIQAGATPDGEINNTPTGDKLCFLRDPWQVTVQLVQRKTPMV</sequence>
<keyword evidence="1" id="KW-0479">Metal-binding</keyword>
<evidence type="ECO:0000256" key="1">
    <source>
        <dbReference type="ARBA" id="ARBA00022723"/>
    </source>
</evidence>
<dbReference type="PROSITE" id="PS51819">
    <property type="entry name" value="VOC"/>
    <property type="match status" value="1"/>
</dbReference>
<dbReference type="InterPro" id="IPR051785">
    <property type="entry name" value="MMCE/EMCE_epimerase"/>
</dbReference>
<dbReference type="CDD" id="cd06587">
    <property type="entry name" value="VOC"/>
    <property type="match status" value="1"/>
</dbReference>
<evidence type="ECO:0000313" key="3">
    <source>
        <dbReference type="EMBL" id="MXY92954.1"/>
    </source>
</evidence>